<feature type="domain" description="Cytochrome c oxidase assembly factor 3 mitochondrial coiled-coil" evidence="9">
    <location>
        <begin position="31"/>
        <end position="77"/>
    </location>
</feature>
<keyword evidence="4 8" id="KW-0812">Transmembrane</keyword>
<evidence type="ECO:0000313" key="10">
    <source>
        <dbReference type="Proteomes" id="UP000515152"/>
    </source>
</evidence>
<keyword evidence="6 8" id="KW-0496">Mitochondrion</keyword>
<evidence type="ECO:0000256" key="7">
    <source>
        <dbReference type="ARBA" id="ARBA00023136"/>
    </source>
</evidence>
<accession>A0A6P3WFM6</accession>
<evidence type="ECO:0000259" key="9">
    <source>
        <dbReference type="Pfam" id="PF09813"/>
    </source>
</evidence>
<keyword evidence="10" id="KW-1185">Reference proteome</keyword>
<dbReference type="KEGG" id="char:105912846"/>
<dbReference type="AlphaFoldDB" id="A0A6P3WFM6"/>
<dbReference type="GO" id="GO:0005743">
    <property type="term" value="C:mitochondrial inner membrane"/>
    <property type="evidence" value="ECO:0007669"/>
    <property type="project" value="UniProtKB-UniRule"/>
</dbReference>
<gene>
    <name evidence="11" type="primary">LOC105912846</name>
</gene>
<dbReference type="InterPro" id="IPR041752">
    <property type="entry name" value="Coa3"/>
</dbReference>
<keyword evidence="5 8" id="KW-1133">Transmembrane helix</keyword>
<evidence type="ECO:0000256" key="6">
    <source>
        <dbReference type="ARBA" id="ARBA00023128"/>
    </source>
</evidence>
<evidence type="ECO:0000256" key="2">
    <source>
        <dbReference type="ARBA" id="ARBA00004304"/>
    </source>
</evidence>
<comment type="function">
    <text evidence="1">Core component of the MITRAC (mitochondrial translation regulation assembly intermediate of cytochrome c oxidase complex) complex, that regulates cytochrome c oxidase assembly. MITRAC complexes regulate both translation of mitochondrial encoded components and assembly of nuclear-encoded components imported in mitochondrion. Required for efficient translation of MT-CO1 and mitochondrial respiratory chain complex IV assembly.</text>
</comment>
<dbReference type="PANTHER" id="PTHR15642:SF3">
    <property type="entry name" value="CYTOCHROME C OXIDASE ASSEMBLY FACTOR 3 HOMOLOG, MITOCHONDRIAL"/>
    <property type="match status" value="1"/>
</dbReference>
<proteinExistence type="inferred from homology"/>
<evidence type="ECO:0000256" key="5">
    <source>
        <dbReference type="ARBA" id="ARBA00022989"/>
    </source>
</evidence>
<evidence type="ECO:0000256" key="4">
    <source>
        <dbReference type="ARBA" id="ARBA00022692"/>
    </source>
</evidence>
<evidence type="ECO:0000313" key="11">
    <source>
        <dbReference type="RefSeq" id="XP_012697302.1"/>
    </source>
</evidence>
<dbReference type="GO" id="GO:0033617">
    <property type="term" value="P:mitochondrial respiratory chain complex IV assembly"/>
    <property type="evidence" value="ECO:0007669"/>
    <property type="project" value="UniProtKB-UniRule"/>
</dbReference>
<reference evidence="11" key="1">
    <citation type="submission" date="2025-08" db="UniProtKB">
        <authorList>
            <consortium name="RefSeq"/>
        </authorList>
    </citation>
    <scope>IDENTIFICATION</scope>
</reference>
<comment type="function">
    <text evidence="8">Required for assembly of cytochrome c oxidase (complex IV).</text>
</comment>
<sequence>MADKGTEDVLGEIAKTQAQKNLIKRKLELQQWRNNSQKLRGRNLITGLTIGAFVVGMFTYTIYSVKQEKIMDDIDEEAKIFRMKGPRTSANS</sequence>
<comment type="similarity">
    <text evidence="3 8">Belongs to the COA3 family.</text>
</comment>
<dbReference type="PANTHER" id="PTHR15642">
    <property type="entry name" value="CYTOCHROME C OXIDASE ASSEMBLY FACTOR 3, MITOCHONDRIAL"/>
    <property type="match status" value="1"/>
</dbReference>
<dbReference type="Pfam" id="PF09813">
    <property type="entry name" value="Coa3_cc"/>
    <property type="match status" value="1"/>
</dbReference>
<name>A0A6P3WFM6_CLUHA</name>
<dbReference type="RefSeq" id="XP_012697302.1">
    <property type="nucleotide sequence ID" value="XM_012841848.2"/>
</dbReference>
<evidence type="ECO:0000256" key="3">
    <source>
        <dbReference type="ARBA" id="ARBA00007035"/>
    </source>
</evidence>
<keyword evidence="7 8" id="KW-0472">Membrane</keyword>
<dbReference type="OrthoDB" id="10018333at2759"/>
<protein>
    <recommendedName>
        <fullName evidence="8">Cytochrome c oxidase assembly factor 3</fullName>
    </recommendedName>
</protein>
<evidence type="ECO:0000256" key="8">
    <source>
        <dbReference type="RuleBase" id="RU367056"/>
    </source>
</evidence>
<dbReference type="GeneID" id="105912846"/>
<evidence type="ECO:0000256" key="1">
    <source>
        <dbReference type="ARBA" id="ARBA00003429"/>
    </source>
</evidence>
<comment type="subcellular location">
    <subcellularLocation>
        <location evidence="2">Mitochondrion membrane</location>
        <topology evidence="2">Single-pass membrane protein</topology>
    </subcellularLocation>
</comment>
<comment type="subunit">
    <text evidence="8">Component of 250-400 kDa complexes called cytochrome oxidase assembly intermediates or COA complexes.</text>
</comment>
<keyword evidence="8" id="KW-0999">Mitochondrion inner membrane</keyword>
<organism evidence="10 11">
    <name type="scientific">Clupea harengus</name>
    <name type="common">Atlantic herring</name>
    <dbReference type="NCBI Taxonomy" id="7950"/>
    <lineage>
        <taxon>Eukaryota</taxon>
        <taxon>Metazoa</taxon>
        <taxon>Chordata</taxon>
        <taxon>Craniata</taxon>
        <taxon>Vertebrata</taxon>
        <taxon>Euteleostomi</taxon>
        <taxon>Actinopterygii</taxon>
        <taxon>Neopterygii</taxon>
        <taxon>Teleostei</taxon>
        <taxon>Clupei</taxon>
        <taxon>Clupeiformes</taxon>
        <taxon>Clupeoidei</taxon>
        <taxon>Clupeidae</taxon>
        <taxon>Clupea</taxon>
    </lineage>
</organism>
<dbReference type="Proteomes" id="UP000515152">
    <property type="component" value="Chromosome 1"/>
</dbReference>
<feature type="transmembrane region" description="Helical" evidence="8">
    <location>
        <begin position="44"/>
        <end position="63"/>
    </location>
</feature>
<dbReference type="InterPro" id="IPR018628">
    <property type="entry name" value="Coa3_CC"/>
</dbReference>